<dbReference type="EMBL" id="SIOP01000001">
    <property type="protein sequence ID" value="TAY50609.1"/>
    <property type="molecule type" value="Genomic_DNA"/>
</dbReference>
<dbReference type="GO" id="GO:0019262">
    <property type="term" value="P:N-acetylneuraminate catabolic process"/>
    <property type="evidence" value="ECO:0007669"/>
    <property type="project" value="TreeGrafter"/>
</dbReference>
<evidence type="ECO:0000259" key="3">
    <source>
        <dbReference type="Pfam" id="PF01182"/>
    </source>
</evidence>
<dbReference type="NCBIfam" id="TIGR00502">
    <property type="entry name" value="nagB"/>
    <property type="match status" value="1"/>
</dbReference>
<dbReference type="GO" id="GO:0006043">
    <property type="term" value="P:glucosamine catabolic process"/>
    <property type="evidence" value="ECO:0007669"/>
    <property type="project" value="TreeGrafter"/>
</dbReference>
<dbReference type="PANTHER" id="PTHR11280:SF5">
    <property type="entry name" value="GLUCOSAMINE-6-PHOSPHATE ISOMERASE"/>
    <property type="match status" value="1"/>
</dbReference>
<evidence type="ECO:0000256" key="2">
    <source>
        <dbReference type="NCBIfam" id="TIGR00502"/>
    </source>
</evidence>
<reference evidence="4 5" key="1">
    <citation type="submission" date="2019-02" db="EMBL/GenBank/DDBJ databases">
        <title>The genomic architecture of introgression among sibling species of bacteria.</title>
        <authorList>
            <person name="Cavassim M.I.A."/>
            <person name="Moeskjaer S."/>
            <person name="Moslemi C."/>
            <person name="Fields B."/>
            <person name="Bachmann A."/>
            <person name="Vilhjalmsson B."/>
            <person name="Schierup M.H."/>
            <person name="Young J.P.W."/>
            <person name="Andersen S.U."/>
        </authorList>
    </citation>
    <scope>NUCLEOTIDE SEQUENCE [LARGE SCALE GENOMIC DNA]</scope>
    <source>
        <strain evidence="4 5">SM135B</strain>
    </source>
</reference>
<organism evidence="4 5">
    <name type="scientific">Rhizobium leguminosarum</name>
    <dbReference type="NCBI Taxonomy" id="384"/>
    <lineage>
        <taxon>Bacteria</taxon>
        <taxon>Pseudomonadati</taxon>
        <taxon>Pseudomonadota</taxon>
        <taxon>Alphaproteobacteria</taxon>
        <taxon>Hyphomicrobiales</taxon>
        <taxon>Rhizobiaceae</taxon>
        <taxon>Rhizobium/Agrobacterium group</taxon>
        <taxon>Rhizobium</taxon>
    </lineage>
</organism>
<evidence type="ECO:0000256" key="1">
    <source>
        <dbReference type="ARBA" id="ARBA00022801"/>
    </source>
</evidence>
<gene>
    <name evidence="4" type="primary">nagB</name>
    <name evidence="4" type="ORF">ELH90_02215</name>
</gene>
<protein>
    <recommendedName>
        <fullName evidence="2">Glucosamine-6-phosphate deaminase</fullName>
        <ecNumber evidence="2">3.5.99.6</ecNumber>
    </recommendedName>
</protein>
<dbReference type="CDD" id="cd01399">
    <property type="entry name" value="GlcN6P_deaminase"/>
    <property type="match status" value="1"/>
</dbReference>
<sequence length="251" mass="27089">MEIIVKDTVDEASAIVAEILLRQVEEKPDSALGLPTGATPLGVYARLIEDFRNGRGCYNLAHAFNLDEYLGISGTDTASYAFYMRENLFRHIDFMQRHIHIPDGSAADASAEAKRYETQIAARGGIDLMFLGLGRNAHIGFNEPGSPHDTRTRRVALTASTMEANARYFEPGARQPTHAITMGIGTILESRKIVVLATGIEKASAVAASLAGPITDAVPGSALARHAHTTIVLDRDAAHELDRILALEIDA</sequence>
<dbReference type="InterPro" id="IPR037171">
    <property type="entry name" value="NagB/RpiA_transferase-like"/>
</dbReference>
<accession>A0A7M3DPP4</accession>
<dbReference type="Gene3D" id="3.40.50.1360">
    <property type="match status" value="1"/>
</dbReference>
<dbReference type="GO" id="GO:0042802">
    <property type="term" value="F:identical protein binding"/>
    <property type="evidence" value="ECO:0007669"/>
    <property type="project" value="TreeGrafter"/>
</dbReference>
<evidence type="ECO:0000313" key="4">
    <source>
        <dbReference type="EMBL" id="TAY50609.1"/>
    </source>
</evidence>
<dbReference type="Pfam" id="PF01182">
    <property type="entry name" value="Glucosamine_iso"/>
    <property type="match status" value="1"/>
</dbReference>
<dbReference type="GO" id="GO:0004342">
    <property type="term" value="F:glucosamine-6-phosphate deaminase activity"/>
    <property type="evidence" value="ECO:0007669"/>
    <property type="project" value="UniProtKB-UniRule"/>
</dbReference>
<dbReference type="EC" id="3.5.99.6" evidence="2"/>
<dbReference type="RefSeq" id="WP_130715650.1">
    <property type="nucleotide sequence ID" value="NZ_SIOP01000001.1"/>
</dbReference>
<dbReference type="SUPFAM" id="SSF100950">
    <property type="entry name" value="NagB/RpiA/CoA transferase-like"/>
    <property type="match status" value="1"/>
</dbReference>
<dbReference type="InterPro" id="IPR006148">
    <property type="entry name" value="Glc/Gal-6P_isomerase"/>
</dbReference>
<name>A0A7M3DPP4_RHILE</name>
<feature type="domain" description="Glucosamine/galactosamine-6-phosphate isomerase" evidence="3">
    <location>
        <begin position="8"/>
        <end position="228"/>
    </location>
</feature>
<proteinExistence type="predicted"/>
<evidence type="ECO:0000313" key="5">
    <source>
        <dbReference type="Proteomes" id="UP000292974"/>
    </source>
</evidence>
<dbReference type="Proteomes" id="UP000292974">
    <property type="component" value="Unassembled WGS sequence"/>
</dbReference>
<comment type="caution">
    <text evidence="4">The sequence shown here is derived from an EMBL/GenBank/DDBJ whole genome shotgun (WGS) entry which is preliminary data.</text>
</comment>
<keyword evidence="1 4" id="KW-0378">Hydrolase</keyword>
<dbReference type="AlphaFoldDB" id="A0A7M3DPP4"/>
<dbReference type="GO" id="GO:0006046">
    <property type="term" value="P:N-acetylglucosamine catabolic process"/>
    <property type="evidence" value="ECO:0007669"/>
    <property type="project" value="UniProtKB-UniRule"/>
</dbReference>
<dbReference type="InterPro" id="IPR004547">
    <property type="entry name" value="Glucosamine6P_isomerase"/>
</dbReference>
<dbReference type="GO" id="GO:0005737">
    <property type="term" value="C:cytoplasm"/>
    <property type="evidence" value="ECO:0007669"/>
    <property type="project" value="TreeGrafter"/>
</dbReference>
<dbReference type="PANTHER" id="PTHR11280">
    <property type="entry name" value="GLUCOSAMINE-6-PHOSPHATE ISOMERASE"/>
    <property type="match status" value="1"/>
</dbReference>
<dbReference type="GO" id="GO:0005975">
    <property type="term" value="P:carbohydrate metabolic process"/>
    <property type="evidence" value="ECO:0007669"/>
    <property type="project" value="InterPro"/>
</dbReference>